<dbReference type="Proteomes" id="UP000245207">
    <property type="component" value="Unassembled WGS sequence"/>
</dbReference>
<keyword evidence="2 3" id="KW-0808">Transferase</keyword>
<keyword evidence="4" id="KW-1185">Reference proteome</keyword>
<dbReference type="SUPFAM" id="SSF53756">
    <property type="entry name" value="UDP-Glycosyltransferase/glycogen phosphorylase"/>
    <property type="match status" value="1"/>
</dbReference>
<evidence type="ECO:0000256" key="1">
    <source>
        <dbReference type="ARBA" id="ARBA00009995"/>
    </source>
</evidence>
<dbReference type="FunFam" id="3.40.50.2000:FF:000143">
    <property type="entry name" value="UDP-glycosyltransferase 89B1"/>
    <property type="match status" value="1"/>
</dbReference>
<dbReference type="FunFam" id="3.40.50.2000:FF:000064">
    <property type="entry name" value="Glycosyltransferase"/>
    <property type="match status" value="1"/>
</dbReference>
<name>A0A2U1KJS6_ARTAN</name>
<evidence type="ECO:0000313" key="4">
    <source>
        <dbReference type="Proteomes" id="UP000245207"/>
    </source>
</evidence>
<dbReference type="OrthoDB" id="5835829at2759"/>
<gene>
    <name evidence="3" type="ORF">CTI12_AA594810</name>
</gene>
<accession>A0A2U1KJS6</accession>
<sequence length="466" mass="51716">MAITTGSHILVFPYPAQGHMLALLDLTHELATRGLVITILVTPKNVLSLTTLLSAHPKTITTLVLPLPSHPAIPSGVENTKDLPGDGFKAMMVALGDLYNPVLDWFHNNPNPPVAIVSDMFLGWTYHLASQLDIRHYTFSVTGAFSLSVIFSLWRYQPKRRDQENENEMILLPKIPNSPEYPWWKLSIIYRSYVQGDPASEFLKDGLCNNMASWGIIVNSFTELEQVYVDHLKEEVGHDRVFAVGPILPAGNKTTERGGSSLSNNVLSWLDTCEENTVVYICFGSQAVLTNELMEVIAMGLEKSHVRFIWAVKEPTVGHVAKKYSKIPDGFEDRVAGRGLVLRGWAPQVAILGHASVGVFLTHCGWNSIMEGVEAEVIMLTWPMTADQHMNATVLHELQLGIKFSAGMEIIPDPDELAKLFNKSVSQETQVERKRAKEFSTAAKEAIGENGSSRKELDRLVANLSY</sequence>
<dbReference type="GO" id="GO:0035251">
    <property type="term" value="F:UDP-glucosyltransferase activity"/>
    <property type="evidence" value="ECO:0007669"/>
    <property type="project" value="TreeGrafter"/>
</dbReference>
<organism evidence="3 4">
    <name type="scientific">Artemisia annua</name>
    <name type="common">Sweet wormwood</name>
    <dbReference type="NCBI Taxonomy" id="35608"/>
    <lineage>
        <taxon>Eukaryota</taxon>
        <taxon>Viridiplantae</taxon>
        <taxon>Streptophyta</taxon>
        <taxon>Embryophyta</taxon>
        <taxon>Tracheophyta</taxon>
        <taxon>Spermatophyta</taxon>
        <taxon>Magnoliopsida</taxon>
        <taxon>eudicotyledons</taxon>
        <taxon>Gunneridae</taxon>
        <taxon>Pentapetalae</taxon>
        <taxon>asterids</taxon>
        <taxon>campanulids</taxon>
        <taxon>Asterales</taxon>
        <taxon>Asteraceae</taxon>
        <taxon>Asteroideae</taxon>
        <taxon>Anthemideae</taxon>
        <taxon>Artemisiinae</taxon>
        <taxon>Artemisia</taxon>
    </lineage>
</organism>
<dbReference type="PANTHER" id="PTHR48047">
    <property type="entry name" value="GLYCOSYLTRANSFERASE"/>
    <property type="match status" value="1"/>
</dbReference>
<evidence type="ECO:0000256" key="2">
    <source>
        <dbReference type="ARBA" id="ARBA00022679"/>
    </source>
</evidence>
<comment type="caution">
    <text evidence="3">The sequence shown here is derived from an EMBL/GenBank/DDBJ whole genome shotgun (WGS) entry which is preliminary data.</text>
</comment>
<dbReference type="PANTHER" id="PTHR48047:SF8">
    <property type="entry name" value="FLAVONOL 3-O-GLUCOSYLTRANSFERASE UGT89B1"/>
    <property type="match status" value="1"/>
</dbReference>
<comment type="similarity">
    <text evidence="1">Belongs to the UDP-glycosyltransferase family.</text>
</comment>
<dbReference type="AlphaFoldDB" id="A0A2U1KJS6"/>
<proteinExistence type="inferred from homology"/>
<dbReference type="Gene3D" id="3.40.50.2000">
    <property type="entry name" value="Glycogen Phosphorylase B"/>
    <property type="match status" value="2"/>
</dbReference>
<dbReference type="CDD" id="cd03784">
    <property type="entry name" value="GT1_Gtf-like"/>
    <property type="match status" value="1"/>
</dbReference>
<protein>
    <submittedName>
        <fullName evidence="3">UDP-glucuronosyl/UDP-glucosyltransferase</fullName>
    </submittedName>
</protein>
<dbReference type="EMBL" id="PKPP01017413">
    <property type="protein sequence ID" value="PWA36978.1"/>
    <property type="molecule type" value="Genomic_DNA"/>
</dbReference>
<dbReference type="InterPro" id="IPR002213">
    <property type="entry name" value="UDP_glucos_trans"/>
</dbReference>
<reference evidence="3 4" key="1">
    <citation type="journal article" date="2018" name="Mol. Plant">
        <title>The genome of Artemisia annua provides insight into the evolution of Asteraceae family and artemisinin biosynthesis.</title>
        <authorList>
            <person name="Shen Q."/>
            <person name="Zhang L."/>
            <person name="Liao Z."/>
            <person name="Wang S."/>
            <person name="Yan T."/>
            <person name="Shi P."/>
            <person name="Liu M."/>
            <person name="Fu X."/>
            <person name="Pan Q."/>
            <person name="Wang Y."/>
            <person name="Lv Z."/>
            <person name="Lu X."/>
            <person name="Zhang F."/>
            <person name="Jiang W."/>
            <person name="Ma Y."/>
            <person name="Chen M."/>
            <person name="Hao X."/>
            <person name="Li L."/>
            <person name="Tang Y."/>
            <person name="Lv G."/>
            <person name="Zhou Y."/>
            <person name="Sun X."/>
            <person name="Brodelius P.E."/>
            <person name="Rose J.K.C."/>
            <person name="Tang K."/>
        </authorList>
    </citation>
    <scope>NUCLEOTIDE SEQUENCE [LARGE SCALE GENOMIC DNA]</scope>
    <source>
        <strain evidence="4">cv. Huhao1</strain>
        <tissue evidence="3">Leaf</tissue>
    </source>
</reference>
<dbReference type="Pfam" id="PF00201">
    <property type="entry name" value="UDPGT"/>
    <property type="match status" value="1"/>
</dbReference>
<evidence type="ECO:0000313" key="3">
    <source>
        <dbReference type="EMBL" id="PWA36978.1"/>
    </source>
</evidence>